<dbReference type="Proteomes" id="UP001589536">
    <property type="component" value="Unassembled WGS sequence"/>
</dbReference>
<comment type="caution">
    <text evidence="1">The sequence shown here is derived from an EMBL/GenBank/DDBJ whole genome shotgun (WGS) entry which is preliminary data.</text>
</comment>
<keyword evidence="2" id="KW-1185">Reference proteome</keyword>
<name>A0ABV5UQH6_9MICC</name>
<organism evidence="1 2">
    <name type="scientific">Arthrobacter methylotrophus</name>
    <dbReference type="NCBI Taxonomy" id="121291"/>
    <lineage>
        <taxon>Bacteria</taxon>
        <taxon>Bacillati</taxon>
        <taxon>Actinomycetota</taxon>
        <taxon>Actinomycetes</taxon>
        <taxon>Micrococcales</taxon>
        <taxon>Micrococcaceae</taxon>
        <taxon>Arthrobacter</taxon>
    </lineage>
</organism>
<sequence length="195" mass="21362">MVDFDAEFAKRSEGNQVEARNAAAIESDCTARWTQARAELEDVCRSAATKLDTLGVPPTPRVDLSSVQYGRLELRPIQMEKLWALGSYSLGLGRSGTLYSPFIVNLAISEIRGRKDVDSNRGFFVSSTAQRFAKIGIGPNDSYARVAEPVQLPSAPSRQGKFQFTDAGIEFVDSDGRENLVDLIINETVKLCAGR</sequence>
<evidence type="ECO:0000313" key="2">
    <source>
        <dbReference type="Proteomes" id="UP001589536"/>
    </source>
</evidence>
<protein>
    <submittedName>
        <fullName evidence="1">Uncharacterized protein</fullName>
    </submittedName>
</protein>
<gene>
    <name evidence="1" type="ORF">ACFFPI_07925</name>
</gene>
<accession>A0ABV5UQH6</accession>
<dbReference type="EMBL" id="JBHMBH010000019">
    <property type="protein sequence ID" value="MFB9714084.1"/>
    <property type="molecule type" value="Genomic_DNA"/>
</dbReference>
<reference evidence="1 2" key="1">
    <citation type="submission" date="2024-09" db="EMBL/GenBank/DDBJ databases">
        <authorList>
            <person name="Sun Q."/>
            <person name="Mori K."/>
        </authorList>
    </citation>
    <scope>NUCLEOTIDE SEQUENCE [LARGE SCALE GENOMIC DNA]</scope>
    <source>
        <strain evidence="1 2">JCM 13519</strain>
    </source>
</reference>
<dbReference type="RefSeq" id="WP_345043206.1">
    <property type="nucleotide sequence ID" value="NZ_BAABED010000001.1"/>
</dbReference>
<proteinExistence type="predicted"/>
<evidence type="ECO:0000313" key="1">
    <source>
        <dbReference type="EMBL" id="MFB9714084.1"/>
    </source>
</evidence>